<evidence type="ECO:0000256" key="5">
    <source>
        <dbReference type="ARBA" id="ARBA00023237"/>
    </source>
</evidence>
<evidence type="ECO:0000256" key="4">
    <source>
        <dbReference type="ARBA" id="ARBA00023136"/>
    </source>
</evidence>
<comment type="similarity">
    <text evidence="2">Belongs to the SusD family.</text>
</comment>
<evidence type="ECO:0000256" key="2">
    <source>
        <dbReference type="ARBA" id="ARBA00006275"/>
    </source>
</evidence>
<evidence type="ECO:0000259" key="6">
    <source>
        <dbReference type="Pfam" id="PF07980"/>
    </source>
</evidence>
<dbReference type="InterPro" id="IPR012944">
    <property type="entry name" value="SusD_RagB_dom"/>
</dbReference>
<dbReference type="HOGENOM" id="CLU_015553_0_3_10"/>
<reference evidence="8 9" key="1">
    <citation type="submission" date="2011-04" db="EMBL/GenBank/DDBJ databases">
        <title>The Genome Sequence of Dysgonomonas gadei ATCC BAA-286.</title>
        <authorList>
            <consortium name="The Broad Institute Genome Sequencing Platform"/>
            <person name="Earl A."/>
            <person name="Ward D."/>
            <person name="Feldgarden M."/>
            <person name="Gevers D."/>
            <person name="Pudlo N."/>
            <person name="Martens E."/>
            <person name="Allen-Vercoe E."/>
            <person name="Young S.K."/>
            <person name="Zeng Q."/>
            <person name="Gargeya S."/>
            <person name="Fitzgerald M."/>
            <person name="Haas B."/>
            <person name="Abouelleil A."/>
            <person name="Alvarado L."/>
            <person name="Arachchi H.M."/>
            <person name="Berlin A."/>
            <person name="Brown A."/>
            <person name="Chapman S.B."/>
            <person name="Chen Z."/>
            <person name="Dunbar C."/>
            <person name="Freedman E."/>
            <person name="Gearin G."/>
            <person name="Gellesch M."/>
            <person name="Goldberg J."/>
            <person name="Griggs A."/>
            <person name="Gujja S."/>
            <person name="Heiman D."/>
            <person name="Howarth C."/>
            <person name="Larson L."/>
            <person name="Lui A."/>
            <person name="MacDonald P.J.P."/>
            <person name="Mehta T."/>
            <person name="Montmayeur A."/>
            <person name="Murphy C."/>
            <person name="Neiman D."/>
            <person name="Pearson M."/>
            <person name="Priest M."/>
            <person name="Roberts A."/>
            <person name="Saif S."/>
            <person name="Shea T."/>
            <person name="Shenoy N."/>
            <person name="Sisk P."/>
            <person name="Stolte C."/>
            <person name="Sykes S."/>
            <person name="Yandava C."/>
            <person name="Wortman J."/>
            <person name="Nusbaum C."/>
            <person name="Birren B."/>
        </authorList>
    </citation>
    <scope>NUCLEOTIDE SEQUENCE [LARGE SCALE GENOMIC DNA]</scope>
    <source>
        <strain evidence="8 9">ATCC BAA-286</strain>
    </source>
</reference>
<sequence>MIKKIYILLLVLGIGFFPSCSDYLDSDQYFKDRLTTEKVFKSKVYSEQWLAHVFSEFTDINADVASKGHTPHCFADDMYYGDRDSDLDPSKNELSYNMFKMGEYSEGDKQDSWVRSYRGIRNASTFIHNIYMNEEMSRDEIEDYRGQARFARAYLYWLLLRKYGPIPIVPDEGVDYTESYDNIATPRSTYEECAEYIATEMEQAAKEMEKLGMRRGQDVITRPTCGAALATRAKALIYAASPLANGNTAGWAQLLKDDAGRLLLSPDYNEEKWAKAAAAARDVIELGVYDLYWTPLRATGDNVEPATIIPPDDGNFSGKTWPGGWANIDPYRSYREVFNGTLSASSNPELIFTRGQNQGGESIVSMVAHQLPRSATGWNTHGLTQKLVDAYYMNDGTDAPGKDKEIGRGDGSNRVSGYVTKEDYDAGKYKPLREGVSLQYADREPRFYASVSYSGAFWTLLNESQERNRNQQVFYYRDNAQGNGFNSTNAYWLRTGFGVMKFVHPSDTYEGGSSSRIVNKAEPAIRYADILLIYAEALNELTGSYTIPSWKGEAYTISRDVTQMKRGIHPVRIRAGVPDYPETAYAESGRDDMRKRIKRERFIELMGEGQRYFDLRRWMDAPVEEALPIYGCNVLMTENDRDLFHQPVAVWILKTTFANKMWFWPISHTELKRNNRLTQNPGWTYND</sequence>
<dbReference type="EMBL" id="ADLV01000056">
    <property type="protein sequence ID" value="EGJ99599.1"/>
    <property type="molecule type" value="Genomic_DNA"/>
</dbReference>
<dbReference type="eggNOG" id="COG0614">
    <property type="taxonomic scope" value="Bacteria"/>
</dbReference>
<feature type="domain" description="RagB/SusD" evidence="6">
    <location>
        <begin position="371"/>
        <end position="683"/>
    </location>
</feature>
<protein>
    <recommendedName>
        <fullName evidence="10">RagB/SusD domain-containing protein</fullName>
    </recommendedName>
</protein>
<organism evidence="8 9">
    <name type="scientific">Dysgonomonas gadei ATCC BAA-286</name>
    <dbReference type="NCBI Taxonomy" id="742766"/>
    <lineage>
        <taxon>Bacteria</taxon>
        <taxon>Pseudomonadati</taxon>
        <taxon>Bacteroidota</taxon>
        <taxon>Bacteroidia</taxon>
        <taxon>Bacteroidales</taxon>
        <taxon>Dysgonomonadaceae</taxon>
        <taxon>Dysgonomonas</taxon>
    </lineage>
</organism>
<dbReference type="InterPro" id="IPR011990">
    <property type="entry name" value="TPR-like_helical_dom_sf"/>
</dbReference>
<evidence type="ECO:0000313" key="8">
    <source>
        <dbReference type="EMBL" id="EGJ99599.1"/>
    </source>
</evidence>
<dbReference type="STRING" id="742766.HMPREF9455_04013"/>
<dbReference type="OrthoDB" id="724176at2"/>
<evidence type="ECO:0008006" key="10">
    <source>
        <dbReference type="Google" id="ProtNLM"/>
    </source>
</evidence>
<dbReference type="Gene3D" id="1.25.40.390">
    <property type="match status" value="1"/>
</dbReference>
<dbReference type="RefSeq" id="WP_006801549.1">
    <property type="nucleotide sequence ID" value="NZ_GL891994.1"/>
</dbReference>
<comment type="caution">
    <text evidence="8">The sequence shown here is derived from an EMBL/GenBank/DDBJ whole genome shotgun (WGS) entry which is preliminary data.</text>
</comment>
<dbReference type="InterPro" id="IPR033985">
    <property type="entry name" value="SusD-like_N"/>
</dbReference>
<dbReference type="Proteomes" id="UP000004913">
    <property type="component" value="Unassembled WGS sequence"/>
</dbReference>
<dbReference type="Pfam" id="PF14322">
    <property type="entry name" value="SusD-like_3"/>
    <property type="match status" value="1"/>
</dbReference>
<name>F5J3U6_9BACT</name>
<accession>F5J3U6</accession>
<evidence type="ECO:0000256" key="3">
    <source>
        <dbReference type="ARBA" id="ARBA00022729"/>
    </source>
</evidence>
<evidence type="ECO:0000256" key="1">
    <source>
        <dbReference type="ARBA" id="ARBA00004442"/>
    </source>
</evidence>
<evidence type="ECO:0000259" key="7">
    <source>
        <dbReference type="Pfam" id="PF14322"/>
    </source>
</evidence>
<dbReference type="AlphaFoldDB" id="F5J3U6"/>
<dbReference type="Pfam" id="PF07980">
    <property type="entry name" value="SusD_RagB"/>
    <property type="match status" value="1"/>
</dbReference>
<gene>
    <name evidence="8" type="ORF">HMPREF9455_04013</name>
</gene>
<keyword evidence="5" id="KW-0998">Cell outer membrane</keyword>
<proteinExistence type="inferred from homology"/>
<comment type="subcellular location">
    <subcellularLocation>
        <location evidence="1">Cell outer membrane</location>
    </subcellularLocation>
</comment>
<keyword evidence="4" id="KW-0472">Membrane</keyword>
<keyword evidence="3" id="KW-0732">Signal</keyword>
<dbReference type="GO" id="GO:0009279">
    <property type="term" value="C:cell outer membrane"/>
    <property type="evidence" value="ECO:0007669"/>
    <property type="project" value="UniProtKB-SubCell"/>
</dbReference>
<keyword evidence="9" id="KW-1185">Reference proteome</keyword>
<dbReference type="SUPFAM" id="SSF48452">
    <property type="entry name" value="TPR-like"/>
    <property type="match status" value="1"/>
</dbReference>
<evidence type="ECO:0000313" key="9">
    <source>
        <dbReference type="Proteomes" id="UP000004913"/>
    </source>
</evidence>
<feature type="domain" description="SusD-like N-terminal" evidence="7">
    <location>
        <begin position="44"/>
        <end position="234"/>
    </location>
</feature>